<name>A0A2T9JU49_9CAUL</name>
<dbReference type="AlphaFoldDB" id="A0A2T9JU49"/>
<evidence type="ECO:0008006" key="4">
    <source>
        <dbReference type="Google" id="ProtNLM"/>
    </source>
</evidence>
<dbReference type="EMBL" id="QDKP01000013">
    <property type="protein sequence ID" value="PVM87243.1"/>
    <property type="molecule type" value="Genomic_DNA"/>
</dbReference>
<reference evidence="2 3" key="1">
    <citation type="submission" date="2018-04" db="EMBL/GenBank/DDBJ databases">
        <title>The genome sequence of Caulobacter sp. 736.</title>
        <authorList>
            <person name="Gao J."/>
            <person name="Sun J."/>
        </authorList>
    </citation>
    <scope>NUCLEOTIDE SEQUENCE [LARGE SCALE GENOMIC DNA]</scope>
    <source>
        <strain evidence="2 3">736</strain>
    </source>
</reference>
<gene>
    <name evidence="2" type="ORF">DDF65_04340</name>
</gene>
<evidence type="ECO:0000313" key="3">
    <source>
        <dbReference type="Proteomes" id="UP000244913"/>
    </source>
</evidence>
<organism evidence="2 3">
    <name type="scientific">Caulobacter radicis</name>
    <dbReference type="NCBI Taxonomy" id="2172650"/>
    <lineage>
        <taxon>Bacteria</taxon>
        <taxon>Pseudomonadati</taxon>
        <taxon>Pseudomonadota</taxon>
        <taxon>Alphaproteobacteria</taxon>
        <taxon>Caulobacterales</taxon>
        <taxon>Caulobacteraceae</taxon>
        <taxon>Caulobacter</taxon>
    </lineage>
</organism>
<dbReference type="Gene3D" id="2.60.120.620">
    <property type="entry name" value="q2cbj1_9rhob like domain"/>
    <property type="match status" value="1"/>
</dbReference>
<proteinExistence type="predicted"/>
<evidence type="ECO:0000313" key="2">
    <source>
        <dbReference type="EMBL" id="PVM87243.1"/>
    </source>
</evidence>
<protein>
    <recommendedName>
        <fullName evidence="4">2OG-Fe dioxygenase family protein</fullName>
    </recommendedName>
</protein>
<evidence type="ECO:0000256" key="1">
    <source>
        <dbReference type="SAM" id="MobiDB-lite"/>
    </source>
</evidence>
<keyword evidence="3" id="KW-1185">Reference proteome</keyword>
<comment type="caution">
    <text evidence="2">The sequence shown here is derived from an EMBL/GenBank/DDBJ whole genome shotgun (WGS) entry which is preliminary data.</text>
</comment>
<dbReference type="Proteomes" id="UP000244913">
    <property type="component" value="Unassembled WGS sequence"/>
</dbReference>
<accession>A0A2T9JU49</accession>
<dbReference type="InterPro" id="IPR018724">
    <property type="entry name" value="2OG-Fe_dioxygenase"/>
</dbReference>
<sequence length="289" mass="31445">MDVHAVAEPVPRHLRGTVRRSARGDHRREGRAHRSLAEARALLPSGSAGVSAVSDSIEAEGFAIVPAAQTRALLGGLPDWDLFADSWNDLGVDGFMADGGRYRRRRFAAFAASADGTITRKPHQPHYQSRDYNALNGGVQRWFEPVTQGIAEHPVTQGLLKAGLDLFHPLTEAPPAAWHVELHQFRIEAHDGEAGLPTPEGAHRDGVDWVIVMLVERHNVASGVTDIFAPDGRALGSFTLTQPGDAVFIDDHCVLHGVTAIRPLQAGGEARRDVLVVTFRREDPDREEG</sequence>
<dbReference type="Pfam" id="PF10014">
    <property type="entry name" value="2OG-Fe_Oxy_2"/>
    <property type="match status" value="1"/>
</dbReference>
<dbReference type="GO" id="GO:0051213">
    <property type="term" value="F:dioxygenase activity"/>
    <property type="evidence" value="ECO:0007669"/>
    <property type="project" value="InterPro"/>
</dbReference>
<feature type="region of interest" description="Disordered" evidence="1">
    <location>
        <begin position="14"/>
        <end position="34"/>
    </location>
</feature>